<evidence type="ECO:0000313" key="1">
    <source>
        <dbReference type="EMBL" id="GGC11088.1"/>
    </source>
</evidence>
<protein>
    <submittedName>
        <fullName evidence="1">Uncharacterized protein</fullName>
    </submittedName>
</protein>
<dbReference type="AlphaFoldDB" id="A0A8J2XZH6"/>
<sequence>MKLDGSDPVICYYSQDIARNGTQWFLPGRTEWRLYACPGEARDASD</sequence>
<dbReference type="Proteomes" id="UP000620266">
    <property type="component" value="Unassembled WGS sequence"/>
</dbReference>
<comment type="caution">
    <text evidence="1">The sequence shown here is derived from an EMBL/GenBank/DDBJ whole genome shotgun (WGS) entry which is preliminary data.</text>
</comment>
<accession>A0A8J2XZH6</accession>
<keyword evidence="2" id="KW-1185">Reference proteome</keyword>
<organism evidence="1 2">
    <name type="scientific">Oxalicibacterium flavum</name>
    <dbReference type="NCBI Taxonomy" id="179467"/>
    <lineage>
        <taxon>Bacteria</taxon>
        <taxon>Pseudomonadati</taxon>
        <taxon>Pseudomonadota</taxon>
        <taxon>Betaproteobacteria</taxon>
        <taxon>Burkholderiales</taxon>
        <taxon>Oxalobacteraceae</taxon>
        <taxon>Oxalicibacterium</taxon>
    </lineage>
</organism>
<dbReference type="EMBL" id="BMCG01000004">
    <property type="protein sequence ID" value="GGC11088.1"/>
    <property type="molecule type" value="Genomic_DNA"/>
</dbReference>
<reference evidence="1" key="2">
    <citation type="submission" date="2020-09" db="EMBL/GenBank/DDBJ databases">
        <authorList>
            <person name="Sun Q."/>
            <person name="Sedlacek I."/>
        </authorList>
    </citation>
    <scope>NUCLEOTIDE SEQUENCE</scope>
    <source>
        <strain evidence="1">CCM 7086</strain>
    </source>
</reference>
<name>A0A8J2XZH6_9BURK</name>
<evidence type="ECO:0000313" key="2">
    <source>
        <dbReference type="Proteomes" id="UP000620266"/>
    </source>
</evidence>
<proteinExistence type="predicted"/>
<reference evidence="1" key="1">
    <citation type="journal article" date="2014" name="Int. J. Syst. Evol. Microbiol.">
        <title>Complete genome sequence of Corynebacterium casei LMG S-19264T (=DSM 44701T), isolated from a smear-ripened cheese.</title>
        <authorList>
            <consortium name="US DOE Joint Genome Institute (JGI-PGF)"/>
            <person name="Walter F."/>
            <person name="Albersmeier A."/>
            <person name="Kalinowski J."/>
            <person name="Ruckert C."/>
        </authorList>
    </citation>
    <scope>NUCLEOTIDE SEQUENCE</scope>
    <source>
        <strain evidence="1">CCM 7086</strain>
    </source>
</reference>
<gene>
    <name evidence="1" type="ORF">GCM10007205_20300</name>
</gene>